<keyword evidence="2" id="KW-1185">Reference proteome</keyword>
<accession>A0A2G9S1E6</accession>
<dbReference type="EMBL" id="KV929382">
    <property type="protein sequence ID" value="PIO33979.1"/>
    <property type="molecule type" value="Genomic_DNA"/>
</dbReference>
<gene>
    <name evidence="1" type="ORF">AB205_0181960</name>
</gene>
<organism evidence="1 2">
    <name type="scientific">Aquarana catesbeiana</name>
    <name type="common">American bullfrog</name>
    <name type="synonym">Rana catesbeiana</name>
    <dbReference type="NCBI Taxonomy" id="8400"/>
    <lineage>
        <taxon>Eukaryota</taxon>
        <taxon>Metazoa</taxon>
        <taxon>Chordata</taxon>
        <taxon>Craniata</taxon>
        <taxon>Vertebrata</taxon>
        <taxon>Euteleostomi</taxon>
        <taxon>Amphibia</taxon>
        <taxon>Batrachia</taxon>
        <taxon>Anura</taxon>
        <taxon>Neobatrachia</taxon>
        <taxon>Ranoidea</taxon>
        <taxon>Ranidae</taxon>
        <taxon>Aquarana</taxon>
    </lineage>
</organism>
<dbReference type="AlphaFoldDB" id="A0A2G9S1E6"/>
<proteinExistence type="predicted"/>
<reference evidence="2" key="1">
    <citation type="journal article" date="2017" name="Nat. Commun.">
        <title>The North American bullfrog draft genome provides insight into hormonal regulation of long noncoding RNA.</title>
        <authorList>
            <person name="Hammond S.A."/>
            <person name="Warren R.L."/>
            <person name="Vandervalk B.P."/>
            <person name="Kucuk E."/>
            <person name="Khan H."/>
            <person name="Gibb E.A."/>
            <person name="Pandoh P."/>
            <person name="Kirk H."/>
            <person name="Zhao Y."/>
            <person name="Jones M."/>
            <person name="Mungall A.J."/>
            <person name="Coope R."/>
            <person name="Pleasance S."/>
            <person name="Moore R.A."/>
            <person name="Holt R.A."/>
            <person name="Round J.M."/>
            <person name="Ohora S."/>
            <person name="Walle B.V."/>
            <person name="Veldhoen N."/>
            <person name="Helbing C.C."/>
            <person name="Birol I."/>
        </authorList>
    </citation>
    <scope>NUCLEOTIDE SEQUENCE [LARGE SCALE GENOMIC DNA]</scope>
</reference>
<evidence type="ECO:0000313" key="1">
    <source>
        <dbReference type="EMBL" id="PIO33979.1"/>
    </source>
</evidence>
<name>A0A2G9S1E6_AQUCT</name>
<protein>
    <submittedName>
        <fullName evidence="1">Uncharacterized protein</fullName>
    </submittedName>
</protein>
<sequence>MKSAPVHKRLSLRSLTKCPGIPLPAKSLTPCMLTPPFLCIATDPPLSAFRATGRGSLCRRLHKPCPQQIQLVLPLRSQCL</sequence>
<evidence type="ECO:0000313" key="2">
    <source>
        <dbReference type="Proteomes" id="UP000228934"/>
    </source>
</evidence>
<dbReference type="Proteomes" id="UP000228934">
    <property type="component" value="Unassembled WGS sequence"/>
</dbReference>